<evidence type="ECO:0000313" key="3">
    <source>
        <dbReference type="Proteomes" id="UP000282312"/>
    </source>
</evidence>
<dbReference type="RefSeq" id="WP_124770528.1">
    <property type="nucleotide sequence ID" value="NZ_QGSZ01000032.1"/>
</dbReference>
<reference evidence="2 3" key="1">
    <citation type="submission" date="2018-05" db="EMBL/GenBank/DDBJ databases">
        <title>Micromonospora from Atacama Desert.</title>
        <authorList>
            <person name="Carro L."/>
            <person name="Goodfellow M."/>
            <person name="Klenk H.-P."/>
        </authorList>
    </citation>
    <scope>NUCLEOTIDE SEQUENCE [LARGE SCALE GENOMIC DNA]</scope>
    <source>
        <strain evidence="2 3">LB39</strain>
    </source>
</reference>
<dbReference type="EMBL" id="QGSZ01000032">
    <property type="protein sequence ID" value="RQX10661.1"/>
    <property type="molecule type" value="Genomic_DNA"/>
</dbReference>
<keyword evidence="1" id="KW-0812">Transmembrane</keyword>
<dbReference type="OrthoDB" id="3404345at2"/>
<feature type="transmembrane region" description="Helical" evidence="1">
    <location>
        <begin position="132"/>
        <end position="152"/>
    </location>
</feature>
<sequence>MLFSGALGALGVGIAKGGTDTAAFDGDPPRWASVLGVVLVLVGLSIGIGAVVWSVRSGRHRAARQSPLLTLSWSHRRRLGRQVRRGTQEAGEDPALLGETARQFAGLRWSAGLTTGLVVLSLGQALLRFAPFWAVLSAVLTVAGTVGVVLVLRDARRGEAFLRDHPDLAAG</sequence>
<dbReference type="AlphaFoldDB" id="A0A3N9XCD8"/>
<accession>A0A3N9XCD8</accession>
<comment type="caution">
    <text evidence="2">The sequence shown here is derived from an EMBL/GenBank/DDBJ whole genome shotgun (WGS) entry which is preliminary data.</text>
</comment>
<organism evidence="2 3">
    <name type="scientific">Micromonospora inaquosa</name>
    <dbReference type="NCBI Taxonomy" id="2203716"/>
    <lineage>
        <taxon>Bacteria</taxon>
        <taxon>Bacillati</taxon>
        <taxon>Actinomycetota</taxon>
        <taxon>Actinomycetes</taxon>
        <taxon>Micromonosporales</taxon>
        <taxon>Micromonosporaceae</taxon>
        <taxon>Micromonospora</taxon>
    </lineage>
</organism>
<keyword evidence="1" id="KW-1133">Transmembrane helix</keyword>
<protein>
    <submittedName>
        <fullName evidence="2">Uncharacterized protein</fullName>
    </submittedName>
</protein>
<proteinExistence type="predicted"/>
<evidence type="ECO:0000313" key="2">
    <source>
        <dbReference type="EMBL" id="RQX10661.1"/>
    </source>
</evidence>
<name>A0A3N9XCD8_9ACTN</name>
<dbReference type="Proteomes" id="UP000282312">
    <property type="component" value="Unassembled WGS sequence"/>
</dbReference>
<gene>
    <name evidence="2" type="ORF">DLJ59_00250</name>
</gene>
<keyword evidence="1" id="KW-0472">Membrane</keyword>
<keyword evidence="3" id="KW-1185">Reference proteome</keyword>
<feature type="transmembrane region" description="Helical" evidence="1">
    <location>
        <begin position="31"/>
        <end position="55"/>
    </location>
</feature>
<feature type="transmembrane region" description="Helical" evidence="1">
    <location>
        <begin position="106"/>
        <end position="126"/>
    </location>
</feature>
<evidence type="ECO:0000256" key="1">
    <source>
        <dbReference type="SAM" id="Phobius"/>
    </source>
</evidence>